<dbReference type="AlphaFoldDB" id="A0A378FX76"/>
<accession>A0A378FX76</accession>
<dbReference type="InterPro" id="IPR003346">
    <property type="entry name" value="Transposase_20"/>
</dbReference>
<dbReference type="GO" id="GO:0006313">
    <property type="term" value="P:DNA transposition"/>
    <property type="evidence" value="ECO:0007669"/>
    <property type="project" value="InterPro"/>
</dbReference>
<dbReference type="Pfam" id="PF02371">
    <property type="entry name" value="Transposase_20"/>
    <property type="match status" value="1"/>
</dbReference>
<gene>
    <name evidence="2" type="ORF">NCTC9617_06550</name>
</gene>
<organism evidence="2 3">
    <name type="scientific">Klebsiella pneumoniae</name>
    <dbReference type="NCBI Taxonomy" id="573"/>
    <lineage>
        <taxon>Bacteria</taxon>
        <taxon>Pseudomonadati</taxon>
        <taxon>Pseudomonadota</taxon>
        <taxon>Gammaproteobacteria</taxon>
        <taxon>Enterobacterales</taxon>
        <taxon>Enterobacteriaceae</taxon>
        <taxon>Klebsiella/Raoultella group</taxon>
        <taxon>Klebsiella</taxon>
        <taxon>Klebsiella pneumoniae complex</taxon>
    </lineage>
</organism>
<sequence>MNSHIRNHFKEIAERLSSIKGVGTMTVSAMLAEIPELGTLSRREISALIGVAPVNRDSGTMRGRRTILRQGWRKISTVHGCACGNPL</sequence>
<dbReference type="PANTHER" id="PTHR33055">
    <property type="entry name" value="TRANSPOSASE FOR INSERTION SEQUENCE ELEMENT IS1111A"/>
    <property type="match status" value="1"/>
</dbReference>
<protein>
    <submittedName>
        <fullName evidence="2">Transposase-like protein</fullName>
    </submittedName>
</protein>
<dbReference type="InterPro" id="IPR047650">
    <property type="entry name" value="Transpos_IS110"/>
</dbReference>
<dbReference type="GO" id="GO:0004803">
    <property type="term" value="F:transposase activity"/>
    <property type="evidence" value="ECO:0007669"/>
    <property type="project" value="InterPro"/>
</dbReference>
<evidence type="ECO:0000313" key="2">
    <source>
        <dbReference type="EMBL" id="STW49901.1"/>
    </source>
</evidence>
<feature type="domain" description="Transposase IS116/IS110/IS902 C-terminal" evidence="1">
    <location>
        <begin position="13"/>
        <end position="74"/>
    </location>
</feature>
<dbReference type="EMBL" id="UGNC01000005">
    <property type="protein sequence ID" value="STW49901.1"/>
    <property type="molecule type" value="Genomic_DNA"/>
</dbReference>
<dbReference type="Proteomes" id="UP000255167">
    <property type="component" value="Unassembled WGS sequence"/>
</dbReference>
<proteinExistence type="predicted"/>
<dbReference type="PANTHER" id="PTHR33055:SF13">
    <property type="entry name" value="TRANSPOSASE"/>
    <property type="match status" value="1"/>
</dbReference>
<name>A0A378FX76_KLEPN</name>
<evidence type="ECO:0000313" key="3">
    <source>
        <dbReference type="Proteomes" id="UP000255167"/>
    </source>
</evidence>
<reference evidence="2 3" key="1">
    <citation type="submission" date="2018-06" db="EMBL/GenBank/DDBJ databases">
        <authorList>
            <consortium name="Pathogen Informatics"/>
            <person name="Doyle S."/>
        </authorList>
    </citation>
    <scope>NUCLEOTIDE SEQUENCE [LARGE SCALE GENOMIC DNA]</scope>
    <source>
        <strain evidence="2 3">NCTC9617</strain>
    </source>
</reference>
<dbReference type="GO" id="GO:0003677">
    <property type="term" value="F:DNA binding"/>
    <property type="evidence" value="ECO:0007669"/>
    <property type="project" value="InterPro"/>
</dbReference>
<evidence type="ECO:0000259" key="1">
    <source>
        <dbReference type="Pfam" id="PF02371"/>
    </source>
</evidence>